<dbReference type="RefSeq" id="XP_066695804.1">
    <property type="nucleotide sequence ID" value="XM_066849108.1"/>
</dbReference>
<dbReference type="InterPro" id="IPR036514">
    <property type="entry name" value="SGNH_hydro_sf"/>
</dbReference>
<reference evidence="2 3" key="1">
    <citation type="submission" date="2023-01" db="EMBL/GenBank/DDBJ databases">
        <title>Analysis of 21 Apiospora genomes using comparative genomics revels a genus with tremendous synthesis potential of carbohydrate active enzymes and secondary metabolites.</title>
        <authorList>
            <person name="Sorensen T."/>
        </authorList>
    </citation>
    <scope>NUCLEOTIDE SEQUENCE [LARGE SCALE GENOMIC DNA]</scope>
    <source>
        <strain evidence="2 3">CBS 24483</strain>
    </source>
</reference>
<dbReference type="GeneID" id="92082170"/>
<organism evidence="2 3">
    <name type="scientific">Apiospora aurea</name>
    <dbReference type="NCBI Taxonomy" id="335848"/>
    <lineage>
        <taxon>Eukaryota</taxon>
        <taxon>Fungi</taxon>
        <taxon>Dikarya</taxon>
        <taxon>Ascomycota</taxon>
        <taxon>Pezizomycotina</taxon>
        <taxon>Sordariomycetes</taxon>
        <taxon>Xylariomycetidae</taxon>
        <taxon>Amphisphaeriales</taxon>
        <taxon>Apiosporaceae</taxon>
        <taxon>Apiospora</taxon>
    </lineage>
</organism>
<comment type="caution">
    <text evidence="2">The sequence shown here is derived from an EMBL/GenBank/DDBJ whole genome shotgun (WGS) entry which is preliminary data.</text>
</comment>
<keyword evidence="3" id="KW-1185">Reference proteome</keyword>
<dbReference type="EMBL" id="JAQQWE010000008">
    <property type="protein sequence ID" value="KAK7943773.1"/>
    <property type="molecule type" value="Genomic_DNA"/>
</dbReference>
<dbReference type="Proteomes" id="UP001391051">
    <property type="component" value="Unassembled WGS sequence"/>
</dbReference>
<evidence type="ECO:0000259" key="1">
    <source>
        <dbReference type="Pfam" id="PF13472"/>
    </source>
</evidence>
<dbReference type="InterPro" id="IPR013830">
    <property type="entry name" value="SGNH_hydro"/>
</dbReference>
<sequence length="260" mass="29363">MAPTTPQKKPPATKKTPLRILCLGDSLTAGYPEMHPYAGRLEEVLEAADPRLSVSVDVDGVPGDQVAHGTFRRRMQSRWTEDEYDWTIVLGGTNDLGWGLPEKDIFEALQACWNIPLSKGGKVLALTIPECEYQNSKIDDKRTLVNTAIKAHKQRNLTSYTFDLFEALPFHTMDPKDRGSIWEYDGLHLRASGYDRMGEKVAEALLKIIQLEEAQNTEISSIVSDARQRRMIEDMIFEEERGDPKLLSQGYIVVRKADLD</sequence>
<protein>
    <recommendedName>
        <fullName evidence="1">SGNH hydrolase-type esterase domain-containing protein</fullName>
    </recommendedName>
</protein>
<dbReference type="Pfam" id="PF13472">
    <property type="entry name" value="Lipase_GDSL_2"/>
    <property type="match status" value="1"/>
</dbReference>
<name>A0ABR1Q192_9PEZI</name>
<dbReference type="PANTHER" id="PTHR30383:SF19">
    <property type="entry name" value="FIBRONECTIN TYPE-III DOMAIN-CONTAINING PROTEIN"/>
    <property type="match status" value="1"/>
</dbReference>
<dbReference type="Gene3D" id="3.40.50.1110">
    <property type="entry name" value="SGNH hydrolase"/>
    <property type="match status" value="1"/>
</dbReference>
<proteinExistence type="predicted"/>
<gene>
    <name evidence="2" type="ORF">PG986_012886</name>
</gene>
<dbReference type="InterPro" id="IPR051532">
    <property type="entry name" value="Ester_Hydrolysis_Enzymes"/>
</dbReference>
<dbReference type="PANTHER" id="PTHR30383">
    <property type="entry name" value="THIOESTERASE 1/PROTEASE 1/LYSOPHOSPHOLIPASE L1"/>
    <property type="match status" value="1"/>
</dbReference>
<dbReference type="CDD" id="cd00229">
    <property type="entry name" value="SGNH_hydrolase"/>
    <property type="match status" value="1"/>
</dbReference>
<evidence type="ECO:0000313" key="2">
    <source>
        <dbReference type="EMBL" id="KAK7943773.1"/>
    </source>
</evidence>
<evidence type="ECO:0000313" key="3">
    <source>
        <dbReference type="Proteomes" id="UP001391051"/>
    </source>
</evidence>
<accession>A0ABR1Q192</accession>
<dbReference type="SUPFAM" id="SSF52266">
    <property type="entry name" value="SGNH hydrolase"/>
    <property type="match status" value="1"/>
</dbReference>
<feature type="domain" description="SGNH hydrolase-type esterase" evidence="1">
    <location>
        <begin position="22"/>
        <end position="195"/>
    </location>
</feature>